<feature type="compositionally biased region" description="Gly residues" evidence="1">
    <location>
        <begin position="1"/>
        <end position="11"/>
    </location>
</feature>
<accession>A0A0C6F9E3</accession>
<dbReference type="Proteomes" id="UP000061432">
    <property type="component" value="Plasmid pMaq22A_1p"/>
</dbReference>
<gene>
    <name evidence="2" type="ORF">Maq22A_1p35960</name>
</gene>
<dbReference type="EMBL" id="AP014705">
    <property type="protein sequence ID" value="BAQ49411.1"/>
    <property type="molecule type" value="Genomic_DNA"/>
</dbReference>
<feature type="region of interest" description="Disordered" evidence="1">
    <location>
        <begin position="1"/>
        <end position="54"/>
    </location>
</feature>
<evidence type="ECO:0000256" key="1">
    <source>
        <dbReference type="SAM" id="MobiDB-lite"/>
    </source>
</evidence>
<dbReference type="AlphaFoldDB" id="A0A0C6F9E3"/>
<keyword evidence="2" id="KW-0614">Plasmid</keyword>
<reference evidence="2 3" key="1">
    <citation type="journal article" date="2015" name="Genome Announc.">
        <title>Complete Genome Sequence of Methylobacterium aquaticum Strain 22A, Isolated from Racomitrium japonicum Moss.</title>
        <authorList>
            <person name="Tani A."/>
            <person name="Ogura Y."/>
            <person name="Hayashi T."/>
            <person name="Kimbara K."/>
        </authorList>
    </citation>
    <scope>NUCLEOTIDE SEQUENCE [LARGE SCALE GENOMIC DNA]</scope>
    <source>
        <strain evidence="2 3">MA-22A</strain>
        <plasmid evidence="3">Plasmid pMaq22A_1p DNA</plasmid>
    </source>
</reference>
<dbReference type="KEGG" id="maqu:Maq22A_1p35960"/>
<geneLocation type="plasmid" evidence="3">
    <name>pMaq22A_1p DNA</name>
</geneLocation>
<feature type="compositionally biased region" description="Basic and acidic residues" evidence="1">
    <location>
        <begin position="12"/>
        <end position="54"/>
    </location>
</feature>
<sequence length="54" mass="6218">MDVGPGGVGVHGDGHHRDVDHTHTSVEEYHRDRPVVHEHHDDHHEKTVVEVHRH</sequence>
<evidence type="ECO:0000313" key="3">
    <source>
        <dbReference type="Proteomes" id="UP000061432"/>
    </source>
</evidence>
<evidence type="ECO:0000313" key="2">
    <source>
        <dbReference type="EMBL" id="BAQ49411.1"/>
    </source>
</evidence>
<reference evidence="3" key="2">
    <citation type="submission" date="2015-01" db="EMBL/GenBank/DDBJ databases">
        <title>Complete genome sequence of Methylobacterium aquaticum strain 22A.</title>
        <authorList>
            <person name="Tani A."/>
            <person name="Ogura Y."/>
            <person name="Hayashi T."/>
        </authorList>
    </citation>
    <scope>NUCLEOTIDE SEQUENCE [LARGE SCALE GENOMIC DNA]</scope>
    <source>
        <strain evidence="3">MA-22A</strain>
        <plasmid evidence="3">Plasmid pMaq22A_1p DNA</plasmid>
    </source>
</reference>
<organism evidence="2 3">
    <name type="scientific">Methylobacterium aquaticum</name>
    <dbReference type="NCBI Taxonomy" id="270351"/>
    <lineage>
        <taxon>Bacteria</taxon>
        <taxon>Pseudomonadati</taxon>
        <taxon>Pseudomonadota</taxon>
        <taxon>Alphaproteobacteria</taxon>
        <taxon>Hyphomicrobiales</taxon>
        <taxon>Methylobacteriaceae</taxon>
        <taxon>Methylobacterium</taxon>
    </lineage>
</organism>
<protein>
    <submittedName>
        <fullName evidence="2">Uncharacterized protein</fullName>
    </submittedName>
</protein>
<name>A0A0C6F9E3_9HYPH</name>
<proteinExistence type="predicted"/>